<protein>
    <submittedName>
        <fullName evidence="2">Uncharacterized protein</fullName>
    </submittedName>
</protein>
<organism evidence="2 3">
    <name type="scientific">Lachnoclostridium phytofermentans</name>
    <dbReference type="NCBI Taxonomy" id="66219"/>
    <lineage>
        <taxon>Bacteria</taxon>
        <taxon>Bacillati</taxon>
        <taxon>Bacillota</taxon>
        <taxon>Clostridia</taxon>
        <taxon>Lachnospirales</taxon>
        <taxon>Lachnospiraceae</taxon>
    </lineage>
</organism>
<dbReference type="AlphaFoldDB" id="A0A3D2X2N9"/>
<sequence>RSSDLIVLRELSLRQEELNQRIDTLQQQFQSFDKELLHNMLSLFHATWPKEQEEIICYVGYIPRCPRNCVTKEFFVTSSMDIETNIKASIHEINHFVFYEKWKQMHGFPEGVEPMHPEILWFLEELIVDPTLNEPMLQEIVPIPQKAYEQFYVQKIEGTTVMTHINELYKHKVSIEQFLEEAHEFIKKHHLTLVKTCG</sequence>
<comment type="caution">
    <text evidence="2">The sequence shown here is derived from an EMBL/GenBank/DDBJ whole genome shotgun (WGS) entry which is preliminary data.</text>
</comment>
<keyword evidence="1" id="KW-0175">Coiled coil</keyword>
<dbReference type="EMBL" id="DPVV01000111">
    <property type="protein sequence ID" value="HCL01391.1"/>
    <property type="molecule type" value="Genomic_DNA"/>
</dbReference>
<feature type="coiled-coil region" evidence="1">
    <location>
        <begin position="8"/>
        <end position="35"/>
    </location>
</feature>
<evidence type="ECO:0000313" key="2">
    <source>
        <dbReference type="EMBL" id="HCL01391.1"/>
    </source>
</evidence>
<proteinExistence type="predicted"/>
<evidence type="ECO:0000313" key="3">
    <source>
        <dbReference type="Proteomes" id="UP000262969"/>
    </source>
</evidence>
<name>A0A3D2X2N9_9FIRM</name>
<gene>
    <name evidence="2" type="ORF">DHW61_03085</name>
</gene>
<accession>A0A3D2X2N9</accession>
<feature type="non-terminal residue" evidence="2">
    <location>
        <position position="1"/>
    </location>
</feature>
<dbReference type="Proteomes" id="UP000262969">
    <property type="component" value="Unassembled WGS sequence"/>
</dbReference>
<evidence type="ECO:0000256" key="1">
    <source>
        <dbReference type="SAM" id="Coils"/>
    </source>
</evidence>
<reference evidence="2 3" key="1">
    <citation type="journal article" date="2018" name="Nat. Biotechnol.">
        <title>A standardized bacterial taxonomy based on genome phylogeny substantially revises the tree of life.</title>
        <authorList>
            <person name="Parks D.H."/>
            <person name="Chuvochina M."/>
            <person name="Waite D.W."/>
            <person name="Rinke C."/>
            <person name="Skarshewski A."/>
            <person name="Chaumeil P.A."/>
            <person name="Hugenholtz P."/>
        </authorList>
    </citation>
    <scope>NUCLEOTIDE SEQUENCE [LARGE SCALE GENOMIC DNA]</scope>
    <source>
        <strain evidence="2">UBA11728</strain>
    </source>
</reference>